<comment type="caution">
    <text evidence="2">The sequence shown here is derived from an EMBL/GenBank/DDBJ whole genome shotgun (WGS) entry which is preliminary data.</text>
</comment>
<accession>A0A0M0JXZ6</accession>
<sequence>MRERDEQQIAHQAEEKAAENEAIQAALTVSAERRAVKAGAQEEGNAEEARQNRAIVAAEQRGQRPKEPGPTWIGIAYSDHWA</sequence>
<dbReference type="AlphaFoldDB" id="A0A0M0JXZ6"/>
<gene>
    <name evidence="2" type="ORF">Ctob_006991</name>
</gene>
<evidence type="ECO:0000313" key="3">
    <source>
        <dbReference type="Proteomes" id="UP000037460"/>
    </source>
</evidence>
<evidence type="ECO:0000256" key="1">
    <source>
        <dbReference type="SAM" id="MobiDB-lite"/>
    </source>
</evidence>
<proteinExistence type="predicted"/>
<organism evidence="2 3">
    <name type="scientific">Chrysochromulina tobinii</name>
    <dbReference type="NCBI Taxonomy" id="1460289"/>
    <lineage>
        <taxon>Eukaryota</taxon>
        <taxon>Haptista</taxon>
        <taxon>Haptophyta</taxon>
        <taxon>Prymnesiophyceae</taxon>
        <taxon>Prymnesiales</taxon>
        <taxon>Chrysochromulinaceae</taxon>
        <taxon>Chrysochromulina</taxon>
    </lineage>
</organism>
<keyword evidence="3" id="KW-1185">Reference proteome</keyword>
<reference evidence="3" key="1">
    <citation type="journal article" date="2015" name="PLoS Genet.">
        <title>Genome Sequence and Transcriptome Analyses of Chrysochromulina tobin: Metabolic Tools for Enhanced Algal Fitness in the Prominent Order Prymnesiales (Haptophyceae).</title>
        <authorList>
            <person name="Hovde B.T."/>
            <person name="Deodato C.R."/>
            <person name="Hunsperger H.M."/>
            <person name="Ryken S.A."/>
            <person name="Yost W."/>
            <person name="Jha R.K."/>
            <person name="Patterson J."/>
            <person name="Monnat R.J. Jr."/>
            <person name="Barlow S.B."/>
            <person name="Starkenburg S.R."/>
            <person name="Cattolico R.A."/>
        </authorList>
    </citation>
    <scope>NUCLEOTIDE SEQUENCE</scope>
    <source>
        <strain evidence="3">CCMP291</strain>
    </source>
</reference>
<name>A0A0M0JXZ6_9EUKA</name>
<feature type="region of interest" description="Disordered" evidence="1">
    <location>
        <begin position="37"/>
        <end position="72"/>
    </location>
</feature>
<dbReference type="Proteomes" id="UP000037460">
    <property type="component" value="Unassembled WGS sequence"/>
</dbReference>
<protein>
    <submittedName>
        <fullName evidence="2">Uncharacterized protein</fullName>
    </submittedName>
</protein>
<evidence type="ECO:0000313" key="2">
    <source>
        <dbReference type="EMBL" id="KOO31182.1"/>
    </source>
</evidence>
<dbReference type="EMBL" id="JWZX01002070">
    <property type="protein sequence ID" value="KOO31182.1"/>
    <property type="molecule type" value="Genomic_DNA"/>
</dbReference>